<comment type="caution">
    <text evidence="1">The sequence shown here is derived from an EMBL/GenBank/DDBJ whole genome shotgun (WGS) entry which is preliminary data.</text>
</comment>
<proteinExistence type="predicted"/>
<name>A0ACC0UWF0_9HYPO</name>
<gene>
    <name evidence="1" type="ORF">N3K66_006411</name>
</gene>
<dbReference type="Proteomes" id="UP001163324">
    <property type="component" value="Chromosome 6"/>
</dbReference>
<accession>A0ACC0UWF0</accession>
<protein>
    <submittedName>
        <fullName evidence="1">Uncharacterized protein</fullName>
    </submittedName>
</protein>
<evidence type="ECO:0000313" key="2">
    <source>
        <dbReference type="Proteomes" id="UP001163324"/>
    </source>
</evidence>
<dbReference type="EMBL" id="CM047945">
    <property type="protein sequence ID" value="KAI9898051.1"/>
    <property type="molecule type" value="Genomic_DNA"/>
</dbReference>
<organism evidence="1 2">
    <name type="scientific">Trichothecium roseum</name>
    <dbReference type="NCBI Taxonomy" id="47278"/>
    <lineage>
        <taxon>Eukaryota</taxon>
        <taxon>Fungi</taxon>
        <taxon>Dikarya</taxon>
        <taxon>Ascomycota</taxon>
        <taxon>Pezizomycotina</taxon>
        <taxon>Sordariomycetes</taxon>
        <taxon>Hypocreomycetidae</taxon>
        <taxon>Hypocreales</taxon>
        <taxon>Hypocreales incertae sedis</taxon>
        <taxon>Trichothecium</taxon>
    </lineage>
</organism>
<evidence type="ECO:0000313" key="1">
    <source>
        <dbReference type="EMBL" id="KAI9898051.1"/>
    </source>
</evidence>
<reference evidence="1" key="1">
    <citation type="submission" date="2022-10" db="EMBL/GenBank/DDBJ databases">
        <title>Complete Genome of Trichothecium roseum strain YXFP-22015, a Plant Pathogen Isolated from Citrus.</title>
        <authorList>
            <person name="Wang Y."/>
            <person name="Zhu L."/>
        </authorList>
    </citation>
    <scope>NUCLEOTIDE SEQUENCE</scope>
    <source>
        <strain evidence="1">YXFP-22015</strain>
    </source>
</reference>
<keyword evidence="2" id="KW-1185">Reference proteome</keyword>
<sequence>MSLKNILTLLAVASIATANDNGPDEPCDETAPVAYDDSMATPVIMPAPSTVVKEEVVIQTILDCGPEVPDCPSRQEEGEGDCSNGDCGKDNGEAACPGEGCPEKCEGENCPAPPCDGEDCAPEKCDGDSCPEKECSGESCPPPTETVGEKCPGEGCEEDKTPPADATCPGENCPRECHPDVCAPCPAEGCPGCPPEGCPIPFCPDHCPTLPAPPRSTPTPCPAEGCRAAETPSLPPPPPISGAGRIAGGVAAGLAVLVAAALL</sequence>